<dbReference type="EC" id="3.6.1.27" evidence="3 17"/>
<evidence type="ECO:0000256" key="16">
    <source>
        <dbReference type="ARBA" id="ARBA00047594"/>
    </source>
</evidence>
<keyword evidence="5 17" id="KW-1003">Cell membrane</keyword>
<evidence type="ECO:0000313" key="19">
    <source>
        <dbReference type="Proteomes" id="UP001232584"/>
    </source>
</evidence>
<dbReference type="PANTHER" id="PTHR30622">
    <property type="entry name" value="UNDECAPRENYL-DIPHOSPHATASE"/>
    <property type="match status" value="1"/>
</dbReference>
<evidence type="ECO:0000256" key="15">
    <source>
        <dbReference type="ARBA" id="ARBA00032932"/>
    </source>
</evidence>
<dbReference type="NCBIfam" id="NF001391">
    <property type="entry name" value="PRK00281.1-5"/>
    <property type="match status" value="1"/>
</dbReference>
<dbReference type="Pfam" id="PF02673">
    <property type="entry name" value="BacA"/>
    <property type="match status" value="1"/>
</dbReference>
<feature type="transmembrane region" description="Helical" evidence="17">
    <location>
        <begin position="7"/>
        <end position="30"/>
    </location>
</feature>
<comment type="catalytic activity">
    <reaction evidence="16 17">
        <text>di-trans,octa-cis-undecaprenyl diphosphate + H2O = di-trans,octa-cis-undecaprenyl phosphate + phosphate + H(+)</text>
        <dbReference type="Rhea" id="RHEA:28094"/>
        <dbReference type="ChEBI" id="CHEBI:15377"/>
        <dbReference type="ChEBI" id="CHEBI:15378"/>
        <dbReference type="ChEBI" id="CHEBI:43474"/>
        <dbReference type="ChEBI" id="CHEBI:58405"/>
        <dbReference type="ChEBI" id="CHEBI:60392"/>
        <dbReference type="EC" id="3.6.1.27"/>
    </reaction>
</comment>
<keyword evidence="11 17" id="KW-0472">Membrane</keyword>
<comment type="miscellaneous">
    <text evidence="17">Bacitracin is thought to be involved in the inhibition of peptidoglycan synthesis by sequestering undecaprenyl diphosphate, thereby reducing the pool of lipid carrier available.</text>
</comment>
<feature type="transmembrane region" description="Helical" evidence="17">
    <location>
        <begin position="218"/>
        <end position="240"/>
    </location>
</feature>
<evidence type="ECO:0000256" key="14">
    <source>
        <dbReference type="ARBA" id="ARBA00032707"/>
    </source>
</evidence>
<comment type="similarity">
    <text evidence="2 17">Belongs to the UppP family.</text>
</comment>
<protein>
    <recommendedName>
        <fullName evidence="4 17">Undecaprenyl-diphosphatase</fullName>
        <ecNumber evidence="3 17">3.6.1.27</ecNumber>
    </recommendedName>
    <alternativeName>
        <fullName evidence="15 17">Bacitracin resistance protein</fullName>
    </alternativeName>
    <alternativeName>
        <fullName evidence="14 17">Undecaprenyl pyrophosphate phosphatase</fullName>
    </alternativeName>
</protein>
<evidence type="ECO:0000256" key="1">
    <source>
        <dbReference type="ARBA" id="ARBA00004651"/>
    </source>
</evidence>
<evidence type="ECO:0000256" key="11">
    <source>
        <dbReference type="ARBA" id="ARBA00023136"/>
    </source>
</evidence>
<evidence type="ECO:0000256" key="6">
    <source>
        <dbReference type="ARBA" id="ARBA00022692"/>
    </source>
</evidence>
<evidence type="ECO:0000256" key="2">
    <source>
        <dbReference type="ARBA" id="ARBA00010621"/>
    </source>
</evidence>
<evidence type="ECO:0000256" key="8">
    <source>
        <dbReference type="ARBA" id="ARBA00022960"/>
    </source>
</evidence>
<dbReference type="NCBIfam" id="TIGR00753">
    <property type="entry name" value="undec_PP_bacA"/>
    <property type="match status" value="1"/>
</dbReference>
<evidence type="ECO:0000256" key="7">
    <source>
        <dbReference type="ARBA" id="ARBA00022801"/>
    </source>
</evidence>
<evidence type="ECO:0000256" key="4">
    <source>
        <dbReference type="ARBA" id="ARBA00021581"/>
    </source>
</evidence>
<name>A0ABU0N388_9FIRM</name>
<gene>
    <name evidence="17" type="primary">uppP</name>
    <name evidence="18" type="ORF">QOZ92_002414</name>
</gene>
<proteinExistence type="inferred from homology"/>
<keyword evidence="13 17" id="KW-0961">Cell wall biogenesis/degradation</keyword>
<keyword evidence="8 17" id="KW-0133">Cell shape</keyword>
<keyword evidence="19" id="KW-1185">Reference proteome</keyword>
<evidence type="ECO:0000256" key="13">
    <source>
        <dbReference type="ARBA" id="ARBA00023316"/>
    </source>
</evidence>
<feature type="transmembrane region" description="Helical" evidence="17">
    <location>
        <begin position="252"/>
        <end position="269"/>
    </location>
</feature>
<dbReference type="Proteomes" id="UP001232584">
    <property type="component" value="Unassembled WGS sequence"/>
</dbReference>
<evidence type="ECO:0000256" key="3">
    <source>
        <dbReference type="ARBA" id="ARBA00012374"/>
    </source>
</evidence>
<evidence type="ECO:0000256" key="10">
    <source>
        <dbReference type="ARBA" id="ARBA00022989"/>
    </source>
</evidence>
<accession>A0ABU0N388</accession>
<keyword evidence="7 17" id="KW-0378">Hydrolase</keyword>
<feature type="transmembrane region" description="Helical" evidence="17">
    <location>
        <begin position="184"/>
        <end position="206"/>
    </location>
</feature>
<keyword evidence="6 17" id="KW-0812">Transmembrane</keyword>
<comment type="caution">
    <text evidence="18">The sequence shown here is derived from an EMBL/GenBank/DDBJ whole genome shotgun (WGS) entry which is preliminary data.</text>
</comment>
<keyword evidence="9 17" id="KW-0573">Peptidoglycan synthesis</keyword>
<keyword evidence="12 17" id="KW-0046">Antibiotic resistance</keyword>
<dbReference type="NCBIfam" id="NF001390">
    <property type="entry name" value="PRK00281.1-4"/>
    <property type="match status" value="1"/>
</dbReference>
<dbReference type="HAMAP" id="MF_01006">
    <property type="entry name" value="Undec_diphosphatase"/>
    <property type="match status" value="1"/>
</dbReference>
<dbReference type="InterPro" id="IPR003824">
    <property type="entry name" value="UppP"/>
</dbReference>
<comment type="subcellular location">
    <subcellularLocation>
        <location evidence="1 17">Cell membrane</location>
        <topology evidence="1 17">Multi-pass membrane protein</topology>
    </subcellularLocation>
</comment>
<dbReference type="GO" id="GO:0050380">
    <property type="term" value="F:undecaprenyl-diphosphatase activity"/>
    <property type="evidence" value="ECO:0007669"/>
    <property type="project" value="UniProtKB-EC"/>
</dbReference>
<evidence type="ECO:0000256" key="12">
    <source>
        <dbReference type="ARBA" id="ARBA00023251"/>
    </source>
</evidence>
<dbReference type="NCBIfam" id="NF001389">
    <property type="entry name" value="PRK00281.1-2"/>
    <property type="match status" value="1"/>
</dbReference>
<comment type="function">
    <text evidence="17">Catalyzes the dephosphorylation of undecaprenyl diphosphate (UPP). Confers resistance to bacitracin.</text>
</comment>
<feature type="transmembrane region" description="Helical" evidence="17">
    <location>
        <begin position="152"/>
        <end position="178"/>
    </location>
</feature>
<reference evidence="18 19" key="1">
    <citation type="submission" date="2023-07" db="EMBL/GenBank/DDBJ databases">
        <title>Genomic Encyclopedia of Type Strains, Phase IV (KMG-IV): sequencing the most valuable type-strain genomes for metagenomic binning, comparative biology and taxonomic classification.</title>
        <authorList>
            <person name="Goeker M."/>
        </authorList>
    </citation>
    <scope>NUCLEOTIDE SEQUENCE [LARGE SCALE GENOMIC DNA]</scope>
    <source>
        <strain evidence="18 19">DSM 15049</strain>
    </source>
</reference>
<keyword evidence="10 17" id="KW-1133">Transmembrane helix</keyword>
<dbReference type="RefSeq" id="WP_250672844.1">
    <property type="nucleotide sequence ID" value="NZ_BAAACE010000005.1"/>
</dbReference>
<sequence>MLEIFKAIILGVVQGITEWLPISSTGHLILVEQFIKFNLSEVFVSTFMVVIQLGSILAVLVLYFKKLNPLDPSKTESEIADTINLWIKVIIAVMPAAILGVLYDDLIDSLFFNPTTVSITLVVYGVIMILIENKNKKPKVNDLSQLTYKLAIGIGLFQCLALIPGTSRSGATIIGAILLGTSRYVAAEFSFFLAIPTMFGASALKLYKAGTALSGFEWLVLSAGFVTAFIVSIFAIKFLMDYIKKHDFKVFGYYRIVLGIIVFTYFTFLI</sequence>
<organism evidence="18 19">
    <name type="scientific">Paraclostridium ghonii</name>
    <dbReference type="NCBI Taxonomy" id="29358"/>
    <lineage>
        <taxon>Bacteria</taxon>
        <taxon>Bacillati</taxon>
        <taxon>Bacillota</taxon>
        <taxon>Clostridia</taxon>
        <taxon>Peptostreptococcales</taxon>
        <taxon>Peptostreptococcaceae</taxon>
        <taxon>Paraclostridium</taxon>
    </lineage>
</organism>
<evidence type="ECO:0000256" key="17">
    <source>
        <dbReference type="HAMAP-Rule" id="MF_01006"/>
    </source>
</evidence>
<feature type="transmembrane region" description="Helical" evidence="17">
    <location>
        <begin position="109"/>
        <end position="131"/>
    </location>
</feature>
<feature type="transmembrane region" description="Helical" evidence="17">
    <location>
        <begin position="85"/>
        <end position="103"/>
    </location>
</feature>
<dbReference type="EMBL" id="JAUSWG010000010">
    <property type="protein sequence ID" value="MDQ0557288.1"/>
    <property type="molecule type" value="Genomic_DNA"/>
</dbReference>
<evidence type="ECO:0000313" key="18">
    <source>
        <dbReference type="EMBL" id="MDQ0557288.1"/>
    </source>
</evidence>
<feature type="transmembrane region" description="Helical" evidence="17">
    <location>
        <begin position="42"/>
        <end position="64"/>
    </location>
</feature>
<evidence type="ECO:0000256" key="9">
    <source>
        <dbReference type="ARBA" id="ARBA00022984"/>
    </source>
</evidence>
<dbReference type="PANTHER" id="PTHR30622:SF3">
    <property type="entry name" value="UNDECAPRENYL-DIPHOSPHATASE"/>
    <property type="match status" value="1"/>
</dbReference>
<evidence type="ECO:0000256" key="5">
    <source>
        <dbReference type="ARBA" id="ARBA00022475"/>
    </source>
</evidence>